<gene>
    <name evidence="2" type="ORF">ENN47_13680</name>
</gene>
<comment type="caution">
    <text evidence="2">The sequence shown here is derived from an EMBL/GenBank/DDBJ whole genome shotgun (WGS) entry which is preliminary data.</text>
</comment>
<dbReference type="Gene3D" id="3.90.1580.10">
    <property type="entry name" value="paralog of FGE (formylglycine-generating enzyme)"/>
    <property type="match status" value="1"/>
</dbReference>
<name>A0A7C1CVN3_9BACT</name>
<dbReference type="InterPro" id="IPR051043">
    <property type="entry name" value="Sulfatase_Mod_Factor_Kinase"/>
</dbReference>
<evidence type="ECO:0000259" key="1">
    <source>
        <dbReference type="Pfam" id="PF03781"/>
    </source>
</evidence>
<dbReference type="InterPro" id="IPR005532">
    <property type="entry name" value="SUMF_dom"/>
</dbReference>
<dbReference type="AlphaFoldDB" id="A0A7C1CVN3"/>
<dbReference type="SUPFAM" id="SSF56436">
    <property type="entry name" value="C-type lectin-like"/>
    <property type="match status" value="1"/>
</dbReference>
<evidence type="ECO:0000313" key="2">
    <source>
        <dbReference type="EMBL" id="HDP79197.1"/>
    </source>
</evidence>
<dbReference type="Pfam" id="PF03781">
    <property type="entry name" value="FGE-sulfatase"/>
    <property type="match status" value="1"/>
</dbReference>
<dbReference type="PANTHER" id="PTHR23150">
    <property type="entry name" value="SULFATASE MODIFYING FACTOR 1, 2"/>
    <property type="match status" value="1"/>
</dbReference>
<accession>A0A7C1CVN3</accession>
<proteinExistence type="predicted"/>
<dbReference type="GO" id="GO:0120147">
    <property type="term" value="F:formylglycine-generating oxidase activity"/>
    <property type="evidence" value="ECO:0007669"/>
    <property type="project" value="TreeGrafter"/>
</dbReference>
<dbReference type="InterPro" id="IPR016187">
    <property type="entry name" value="CTDL_fold"/>
</dbReference>
<dbReference type="InterPro" id="IPR042095">
    <property type="entry name" value="SUMF_sf"/>
</dbReference>
<dbReference type="Proteomes" id="UP000886198">
    <property type="component" value="Unassembled WGS sequence"/>
</dbReference>
<dbReference type="PANTHER" id="PTHR23150:SF19">
    <property type="entry name" value="FORMYLGLYCINE-GENERATING ENZYME"/>
    <property type="match status" value="1"/>
</dbReference>
<sequence>MVFVERGSFNMGDEVGDLWQENRPVHKVTLTYDFYIDKYEVTFDEYDAFCESTGKSKPGDEGWGREKRPVINVSWNDAMEYCNWLSEKEKLPKAYDENGNLIDRDGVVVTDPSKVVGYRLPTEAEWEYAARGGKESKGFWYSGSNNADEVAWYSHNSGDELLEGSLSDESGLKAITENNCRSHEVGTKAPNEIGLYDMSGNVWELCSDWFYDYTDSGQTNPYNDSGSFKVFHGGSWFDHVSRLRVAGRSGNGRTFKYYYLGFRVCRTAF</sequence>
<reference evidence="2" key="1">
    <citation type="journal article" date="2020" name="mSystems">
        <title>Genome- and Community-Level Interaction Insights into Carbon Utilization and Element Cycling Functions of Hydrothermarchaeota in Hydrothermal Sediment.</title>
        <authorList>
            <person name="Zhou Z."/>
            <person name="Liu Y."/>
            <person name="Xu W."/>
            <person name="Pan J."/>
            <person name="Luo Z.H."/>
            <person name="Li M."/>
        </authorList>
    </citation>
    <scope>NUCLEOTIDE SEQUENCE [LARGE SCALE GENOMIC DNA]</scope>
    <source>
        <strain evidence="2">SpSt-1179</strain>
    </source>
</reference>
<dbReference type="EMBL" id="DSBT01000415">
    <property type="protein sequence ID" value="HDP79197.1"/>
    <property type="molecule type" value="Genomic_DNA"/>
</dbReference>
<protein>
    <submittedName>
        <fullName evidence="2">Formylglycine-generating enzyme family protein</fullName>
    </submittedName>
</protein>
<organism evidence="2">
    <name type="scientific">Mesotoga infera</name>
    <dbReference type="NCBI Taxonomy" id="1236046"/>
    <lineage>
        <taxon>Bacteria</taxon>
        <taxon>Thermotogati</taxon>
        <taxon>Thermotogota</taxon>
        <taxon>Thermotogae</taxon>
        <taxon>Kosmotogales</taxon>
        <taxon>Kosmotogaceae</taxon>
        <taxon>Mesotoga</taxon>
    </lineage>
</organism>
<feature type="domain" description="Sulfatase-modifying factor enzyme-like" evidence="1">
    <location>
        <begin position="1"/>
        <end position="265"/>
    </location>
</feature>